<gene>
    <name evidence="1" type="ORF">PXEA_LOCUS2207</name>
</gene>
<keyword evidence="2" id="KW-1185">Reference proteome</keyword>
<dbReference type="EMBL" id="CAAALY010004696">
    <property type="protein sequence ID" value="VEL08767.1"/>
    <property type="molecule type" value="Genomic_DNA"/>
</dbReference>
<name>A0A448WCX3_9PLAT</name>
<comment type="caution">
    <text evidence="1">The sequence shown here is derived from an EMBL/GenBank/DDBJ whole genome shotgun (WGS) entry which is preliminary data.</text>
</comment>
<evidence type="ECO:0000313" key="1">
    <source>
        <dbReference type="EMBL" id="VEL08767.1"/>
    </source>
</evidence>
<accession>A0A448WCX3</accession>
<sequence length="156" mass="16222">MTYFKFSWFRNCCICSNISRLKDFNQLCSSSLIANLDGLFDPISGAPLPGHLFSGPTVLPVEGLATTVSTATGTGSGRKVKNKLKSNAAALAAASAYASSNIISGPGQNGGSVGHGIASGLSDTTGLPVCIPFAGHTNQHALLLARFRGYHFFEIT</sequence>
<organism evidence="1 2">
    <name type="scientific">Protopolystoma xenopodis</name>
    <dbReference type="NCBI Taxonomy" id="117903"/>
    <lineage>
        <taxon>Eukaryota</taxon>
        <taxon>Metazoa</taxon>
        <taxon>Spiralia</taxon>
        <taxon>Lophotrochozoa</taxon>
        <taxon>Platyhelminthes</taxon>
        <taxon>Monogenea</taxon>
        <taxon>Polyopisthocotylea</taxon>
        <taxon>Polystomatidea</taxon>
        <taxon>Polystomatidae</taxon>
        <taxon>Protopolystoma</taxon>
    </lineage>
</organism>
<protein>
    <submittedName>
        <fullName evidence="1">Uncharacterized protein</fullName>
    </submittedName>
</protein>
<evidence type="ECO:0000313" key="2">
    <source>
        <dbReference type="Proteomes" id="UP000784294"/>
    </source>
</evidence>
<reference evidence="1" key="1">
    <citation type="submission" date="2018-11" db="EMBL/GenBank/DDBJ databases">
        <authorList>
            <consortium name="Pathogen Informatics"/>
        </authorList>
    </citation>
    <scope>NUCLEOTIDE SEQUENCE</scope>
</reference>
<proteinExistence type="predicted"/>
<dbReference type="Proteomes" id="UP000784294">
    <property type="component" value="Unassembled WGS sequence"/>
</dbReference>
<dbReference type="AlphaFoldDB" id="A0A448WCX3"/>